<gene>
    <name evidence="3" type="ORF">XM47_13915</name>
</gene>
<evidence type="ECO:0000313" key="4">
    <source>
        <dbReference type="Proteomes" id="UP000037600"/>
    </source>
</evidence>
<dbReference type="Proteomes" id="UP000037600">
    <property type="component" value="Unassembled WGS sequence"/>
</dbReference>
<evidence type="ECO:0000313" key="3">
    <source>
        <dbReference type="EMBL" id="KMT64545.1"/>
    </source>
</evidence>
<dbReference type="STRING" id="1513271.XM47_13915"/>
<evidence type="ECO:0000259" key="2">
    <source>
        <dbReference type="PROSITE" id="PS51084"/>
    </source>
</evidence>
<proteinExistence type="predicted"/>
<evidence type="ECO:0000256" key="1">
    <source>
        <dbReference type="PROSITE-ProRule" id="PRU00464"/>
    </source>
</evidence>
<dbReference type="InterPro" id="IPR026026">
    <property type="entry name" value="HIT_Hint"/>
</dbReference>
<dbReference type="EMBL" id="LAZL01000023">
    <property type="protein sequence ID" value="KMT64545.1"/>
    <property type="molecule type" value="Genomic_DNA"/>
</dbReference>
<name>A0A0J8GP07_9ALTE</name>
<dbReference type="PROSITE" id="PS51084">
    <property type="entry name" value="HIT_2"/>
    <property type="match status" value="1"/>
</dbReference>
<dbReference type="PIRSF" id="PIRSF000714">
    <property type="entry name" value="HIT"/>
    <property type="match status" value="1"/>
</dbReference>
<comment type="caution">
    <text evidence="1">Lacks conserved residue(s) required for the propagation of feature annotation.</text>
</comment>
<keyword evidence="3" id="KW-0456">Lyase</keyword>
<dbReference type="Gene3D" id="3.30.428.10">
    <property type="entry name" value="HIT-like"/>
    <property type="match status" value="1"/>
</dbReference>
<dbReference type="RefSeq" id="WP_048693690.1">
    <property type="nucleotide sequence ID" value="NZ_KQ130496.1"/>
</dbReference>
<dbReference type="InterPro" id="IPR011146">
    <property type="entry name" value="HIT-like"/>
</dbReference>
<keyword evidence="4" id="KW-1185">Reference proteome</keyword>
<dbReference type="Pfam" id="PF01230">
    <property type="entry name" value="HIT"/>
    <property type="match status" value="1"/>
</dbReference>
<dbReference type="InterPro" id="IPR036265">
    <property type="entry name" value="HIT-like_sf"/>
</dbReference>
<organism evidence="3 4">
    <name type="scientific">Catenovulum maritimum</name>
    <dbReference type="NCBI Taxonomy" id="1513271"/>
    <lineage>
        <taxon>Bacteria</taxon>
        <taxon>Pseudomonadati</taxon>
        <taxon>Pseudomonadota</taxon>
        <taxon>Gammaproteobacteria</taxon>
        <taxon>Alteromonadales</taxon>
        <taxon>Alteromonadaceae</taxon>
        <taxon>Catenovulum</taxon>
    </lineage>
</organism>
<reference evidence="3 4" key="1">
    <citation type="submission" date="2015-04" db="EMBL/GenBank/DDBJ databases">
        <title>Draft Genome Sequence of the Novel Agar-Digesting Marine Bacterium Q1.</title>
        <authorList>
            <person name="Li Y."/>
            <person name="Li D."/>
            <person name="Chen G."/>
            <person name="Du Z."/>
        </authorList>
    </citation>
    <scope>NUCLEOTIDE SEQUENCE [LARGE SCALE GENOMIC DNA]</scope>
    <source>
        <strain evidence="3 4">Q1</strain>
    </source>
</reference>
<sequence length="135" mass="15876">MFRLDERLQADCFEIADLELSTLLLLDNRSLPWLILVPRKHKARELTDLDYEEQQELLSEINLITRVQQKLFTPDKINTAAIGNVVDQLHIHIIGRYKTDPVWPSPVWGNLQDEPYREGELQQRIQLLKHALRVN</sequence>
<dbReference type="OrthoDB" id="9799145at2"/>
<comment type="caution">
    <text evidence="3">The sequence shown here is derived from an EMBL/GenBank/DDBJ whole genome shotgun (WGS) entry which is preliminary data.</text>
</comment>
<dbReference type="GO" id="GO:0016829">
    <property type="term" value="F:lyase activity"/>
    <property type="evidence" value="ECO:0007669"/>
    <property type="project" value="UniProtKB-KW"/>
</dbReference>
<accession>A0A0J8GP07</accession>
<dbReference type="SUPFAM" id="SSF54197">
    <property type="entry name" value="HIT-like"/>
    <property type="match status" value="1"/>
</dbReference>
<protein>
    <submittedName>
        <fullName evidence="3">Pectate lyase</fullName>
    </submittedName>
</protein>
<dbReference type="AlphaFoldDB" id="A0A0J8GP07"/>
<feature type="domain" description="HIT" evidence="2">
    <location>
        <begin position="34"/>
        <end position="103"/>
    </location>
</feature>